<protein>
    <submittedName>
        <fullName evidence="17">Ste24 endopeptidase</fullName>
        <ecNumber evidence="17">3.4.24.84</ecNumber>
    </submittedName>
</protein>
<dbReference type="OrthoDB" id="9781930at2"/>
<keyword evidence="6" id="KW-0256">Endoplasmic reticulum</keyword>
<evidence type="ECO:0000256" key="7">
    <source>
        <dbReference type="ARBA" id="ARBA00022833"/>
    </source>
</evidence>
<dbReference type="AlphaFoldDB" id="C8X5I6"/>
<dbReference type="InterPro" id="IPR001915">
    <property type="entry name" value="Peptidase_M48"/>
</dbReference>
<dbReference type="STRING" id="485915.Dret_2401"/>
<accession>C8X5I6</accession>
<keyword evidence="10 14" id="KW-0472">Membrane</keyword>
<comment type="subcellular location">
    <subcellularLocation>
        <location evidence="1">Endoplasmic reticulum membrane</location>
        <topology evidence="1">Multi-pass membrane protein</topology>
    </subcellularLocation>
</comment>
<evidence type="ECO:0000256" key="3">
    <source>
        <dbReference type="ARBA" id="ARBA00022692"/>
    </source>
</evidence>
<dbReference type="Pfam" id="PF01435">
    <property type="entry name" value="Peptidase_M48"/>
    <property type="match status" value="1"/>
</dbReference>
<keyword evidence="2 13" id="KW-0645">Protease</keyword>
<evidence type="ECO:0000256" key="5">
    <source>
        <dbReference type="ARBA" id="ARBA00022801"/>
    </source>
</evidence>
<keyword evidence="9 13" id="KW-0482">Metalloprotease</keyword>
<dbReference type="FunFam" id="3.30.2010.10:FF:000002">
    <property type="entry name" value="CAAX prenyl protease"/>
    <property type="match status" value="1"/>
</dbReference>
<feature type="transmembrane region" description="Helical" evidence="14">
    <location>
        <begin position="100"/>
        <end position="123"/>
    </location>
</feature>
<dbReference type="GO" id="GO:0046872">
    <property type="term" value="F:metal ion binding"/>
    <property type="evidence" value="ECO:0007669"/>
    <property type="project" value="UniProtKB-KW"/>
</dbReference>
<dbReference type="EC" id="3.4.24.84" evidence="17"/>
<feature type="active site" description="Proton donor" evidence="11">
    <location>
        <position position="356"/>
    </location>
</feature>
<feature type="binding site" evidence="12">
    <location>
        <position position="352"/>
    </location>
    <ligand>
        <name>Zn(2+)</name>
        <dbReference type="ChEBI" id="CHEBI:29105"/>
        <note>catalytic</note>
    </ligand>
</feature>
<proteinExistence type="inferred from homology"/>
<evidence type="ECO:0000256" key="11">
    <source>
        <dbReference type="PIRSR" id="PIRSR627057-1"/>
    </source>
</evidence>
<dbReference type="HOGENOM" id="CLU_025947_1_0_7"/>
<dbReference type="RefSeq" id="WP_015752817.1">
    <property type="nucleotide sequence ID" value="NC_013223.1"/>
</dbReference>
<evidence type="ECO:0000256" key="14">
    <source>
        <dbReference type="SAM" id="Phobius"/>
    </source>
</evidence>
<dbReference type="GO" id="GO:0004222">
    <property type="term" value="F:metalloendopeptidase activity"/>
    <property type="evidence" value="ECO:0007669"/>
    <property type="project" value="InterPro"/>
</dbReference>
<dbReference type="GO" id="GO:0071586">
    <property type="term" value="P:CAAX-box protein processing"/>
    <property type="evidence" value="ECO:0007669"/>
    <property type="project" value="InterPro"/>
</dbReference>
<evidence type="ECO:0000256" key="10">
    <source>
        <dbReference type="ARBA" id="ARBA00023136"/>
    </source>
</evidence>
<dbReference type="Proteomes" id="UP000001052">
    <property type="component" value="Chromosome"/>
</dbReference>
<name>C8X5I6_DESRD</name>
<dbReference type="CDD" id="cd07343">
    <property type="entry name" value="M48A_Zmpste24p_like"/>
    <property type="match status" value="1"/>
</dbReference>
<evidence type="ECO:0000256" key="13">
    <source>
        <dbReference type="RuleBase" id="RU003983"/>
    </source>
</evidence>
<reference evidence="17 18" key="2">
    <citation type="journal article" date="2010" name="Stand. Genomic Sci.">
        <title>Complete genome sequence of Desulfohalobium retbaense type strain (HR(100)).</title>
        <authorList>
            <person name="Spring S."/>
            <person name="Nolan M."/>
            <person name="Lapidus A."/>
            <person name="Glavina Del Rio T."/>
            <person name="Copeland A."/>
            <person name="Tice H."/>
            <person name="Cheng J.F."/>
            <person name="Lucas S."/>
            <person name="Land M."/>
            <person name="Chen F."/>
            <person name="Bruce D."/>
            <person name="Goodwin L."/>
            <person name="Pitluck S."/>
            <person name="Ivanova N."/>
            <person name="Mavromatis K."/>
            <person name="Mikhailova N."/>
            <person name="Pati A."/>
            <person name="Chen A."/>
            <person name="Palaniappan K."/>
            <person name="Hauser L."/>
            <person name="Chang Y.J."/>
            <person name="Jeffries C.D."/>
            <person name="Munk C."/>
            <person name="Kiss H."/>
            <person name="Chain P."/>
            <person name="Han C."/>
            <person name="Brettin T."/>
            <person name="Detter J.C."/>
            <person name="Schuler E."/>
            <person name="Goker M."/>
            <person name="Rohde M."/>
            <person name="Bristow J."/>
            <person name="Eisen J.A."/>
            <person name="Markowitz V."/>
            <person name="Hugenholtz P."/>
            <person name="Kyrpides N.C."/>
            <person name="Klenk H.P."/>
        </authorList>
    </citation>
    <scope>NUCLEOTIDE SEQUENCE [LARGE SCALE GENOMIC DNA]</scope>
    <source>
        <strain evidence="17 18">DSM 5692</strain>
    </source>
</reference>
<feature type="transmembrane region" description="Helical" evidence="14">
    <location>
        <begin position="144"/>
        <end position="168"/>
    </location>
</feature>
<dbReference type="eggNOG" id="COG0501">
    <property type="taxonomic scope" value="Bacteria"/>
</dbReference>
<organism evidence="17 18">
    <name type="scientific">Desulfohalobium retbaense (strain ATCC 49708 / DSM 5692 / JCM 16813 / HR100)</name>
    <dbReference type="NCBI Taxonomy" id="485915"/>
    <lineage>
        <taxon>Bacteria</taxon>
        <taxon>Pseudomonadati</taxon>
        <taxon>Thermodesulfobacteriota</taxon>
        <taxon>Desulfovibrionia</taxon>
        <taxon>Desulfovibrionales</taxon>
        <taxon>Desulfohalobiaceae</taxon>
        <taxon>Desulfohalobium</taxon>
    </lineage>
</organism>
<dbReference type="InterPro" id="IPR032456">
    <property type="entry name" value="Peptidase_M48_N"/>
</dbReference>
<reference evidence="18" key="1">
    <citation type="submission" date="2009-09" db="EMBL/GenBank/DDBJ databases">
        <title>The complete chromosome of Desulfohalobium retbaense DSM 5692.</title>
        <authorList>
            <consortium name="US DOE Joint Genome Institute (JGI-PGF)"/>
            <person name="Lucas S."/>
            <person name="Copeland A."/>
            <person name="Lapidus A."/>
            <person name="Glavina del Rio T."/>
            <person name="Dalin E."/>
            <person name="Tice H."/>
            <person name="Bruce D."/>
            <person name="Goodwin L."/>
            <person name="Pitluck S."/>
            <person name="Kyrpides N."/>
            <person name="Mavromatis K."/>
            <person name="Ivanova N."/>
            <person name="Mikhailova N."/>
            <person name="Munk A.C."/>
            <person name="Brettin T."/>
            <person name="Detter J.C."/>
            <person name="Han C."/>
            <person name="Tapia R."/>
            <person name="Larimer F."/>
            <person name="Land M."/>
            <person name="Hauser L."/>
            <person name="Markowitz V."/>
            <person name="Cheng J.-F."/>
            <person name="Hugenholtz P."/>
            <person name="Woyke T."/>
            <person name="Wu D."/>
            <person name="Spring S."/>
            <person name="Klenk H.-P."/>
            <person name="Eisen J.A."/>
        </authorList>
    </citation>
    <scope>NUCLEOTIDE SEQUENCE [LARGE SCALE GENOMIC DNA]</scope>
    <source>
        <strain evidence="18">DSM 5692</strain>
    </source>
</reference>
<feature type="domain" description="CAAX prenyl protease 1 N-terminal" evidence="16">
    <location>
        <begin position="26"/>
        <end position="201"/>
    </location>
</feature>
<keyword evidence="7 12" id="KW-0862">Zinc</keyword>
<comment type="cofactor">
    <cofactor evidence="12 13">
        <name>Zn(2+)</name>
        <dbReference type="ChEBI" id="CHEBI:29105"/>
    </cofactor>
    <text evidence="12 13">Binds 1 zinc ion per subunit.</text>
</comment>
<evidence type="ECO:0000256" key="1">
    <source>
        <dbReference type="ARBA" id="ARBA00004477"/>
    </source>
</evidence>
<feature type="binding site" evidence="12">
    <location>
        <position position="278"/>
    </location>
    <ligand>
        <name>Zn(2+)</name>
        <dbReference type="ChEBI" id="CHEBI:29105"/>
        <note>catalytic</note>
    </ligand>
</feature>
<keyword evidence="3 14" id="KW-0812">Transmembrane</keyword>
<dbReference type="PANTHER" id="PTHR10120">
    <property type="entry name" value="CAAX PRENYL PROTEASE 1"/>
    <property type="match status" value="1"/>
</dbReference>
<feature type="active site" evidence="11">
    <location>
        <position position="275"/>
    </location>
</feature>
<dbReference type="InterPro" id="IPR027057">
    <property type="entry name" value="CAXX_Prtase_1"/>
</dbReference>
<feature type="transmembrane region" description="Helical" evidence="14">
    <location>
        <begin position="325"/>
        <end position="343"/>
    </location>
</feature>
<sequence>MSFWLLGLMGLLLLHYCIHCGVEWLNLRSLSTAVPVAVQDTIDASTYARSQAYTTSRTRLDITTASLDLGVWLLLLGSGVLGDLDAWIGAAGLGETVSGLVFFAALGLGLYLVHLPVHIYATFRIEQRYGFNTTTAGVFWADQLKTLVLTALLAGVLLSTVLLFFQAFPRTGWLWAWLSISLVVLLLQVVTPRWILPLFNRFTPLEEGPLRQQLTDLAHAAGFRLASIAVMDGSKRSTKANAFFAGLGKTKRIALFDTLVQTLTPREVAAVLAHEIGHNVLGHIPRLIGGTVLKIGLFLALFALLKDHQGLIQGAGFEEASLHAGLTVFFLVLTPVGLLLGAWHNTRARRYEFEADRYAARLTEAPQDLISALKRLAAHNMANLTPHPWHVALYASHPPLLKRLEALDQEAGDHV</sequence>
<feature type="binding site" evidence="12">
    <location>
        <position position="274"/>
    </location>
    <ligand>
        <name>Zn(2+)</name>
        <dbReference type="ChEBI" id="CHEBI:29105"/>
        <note>catalytic</note>
    </ligand>
</feature>
<evidence type="ECO:0000313" key="18">
    <source>
        <dbReference type="Proteomes" id="UP000001052"/>
    </source>
</evidence>
<evidence type="ECO:0000313" key="17">
    <source>
        <dbReference type="EMBL" id="ACV69683.1"/>
    </source>
</evidence>
<dbReference type="KEGG" id="drt:Dret_2401"/>
<dbReference type="EMBL" id="CP001734">
    <property type="protein sequence ID" value="ACV69683.1"/>
    <property type="molecule type" value="Genomic_DNA"/>
</dbReference>
<evidence type="ECO:0000259" key="15">
    <source>
        <dbReference type="Pfam" id="PF01435"/>
    </source>
</evidence>
<evidence type="ECO:0000256" key="6">
    <source>
        <dbReference type="ARBA" id="ARBA00022824"/>
    </source>
</evidence>
<evidence type="ECO:0000256" key="9">
    <source>
        <dbReference type="ARBA" id="ARBA00023049"/>
    </source>
</evidence>
<evidence type="ECO:0000256" key="2">
    <source>
        <dbReference type="ARBA" id="ARBA00022670"/>
    </source>
</evidence>
<evidence type="ECO:0000256" key="12">
    <source>
        <dbReference type="PIRSR" id="PIRSR627057-2"/>
    </source>
</evidence>
<keyword evidence="4 12" id="KW-0479">Metal-binding</keyword>
<dbReference type="Pfam" id="PF16491">
    <property type="entry name" value="Peptidase_M48_N"/>
    <property type="match status" value="1"/>
</dbReference>
<evidence type="ECO:0000256" key="8">
    <source>
        <dbReference type="ARBA" id="ARBA00022989"/>
    </source>
</evidence>
<evidence type="ECO:0000259" key="16">
    <source>
        <dbReference type="Pfam" id="PF16491"/>
    </source>
</evidence>
<dbReference type="Gene3D" id="3.30.2010.10">
    <property type="entry name" value="Metalloproteases ('zincins'), catalytic domain"/>
    <property type="match status" value="1"/>
</dbReference>
<evidence type="ECO:0000256" key="4">
    <source>
        <dbReference type="ARBA" id="ARBA00022723"/>
    </source>
</evidence>
<feature type="transmembrane region" description="Helical" evidence="14">
    <location>
        <begin position="174"/>
        <end position="196"/>
    </location>
</feature>
<gene>
    <name evidence="17" type="ordered locus">Dret_2401</name>
</gene>
<keyword evidence="18" id="KW-1185">Reference proteome</keyword>
<keyword evidence="8 14" id="KW-1133">Transmembrane helix</keyword>
<feature type="transmembrane region" description="Helical" evidence="14">
    <location>
        <begin position="287"/>
        <end position="305"/>
    </location>
</feature>
<keyword evidence="5 13" id="KW-0378">Hydrolase</keyword>
<feature type="domain" description="Peptidase M48" evidence="15">
    <location>
        <begin position="204"/>
        <end position="410"/>
    </location>
</feature>
<comment type="similarity">
    <text evidence="13">Belongs to the peptidase M48 family.</text>
</comment>